<dbReference type="AlphaFoldDB" id="K5WIF2"/>
<dbReference type="HOGENOM" id="CLU_151663_0_0_1"/>
<evidence type="ECO:0000313" key="2">
    <source>
        <dbReference type="EMBL" id="EKM50017.1"/>
    </source>
</evidence>
<organism evidence="2 3">
    <name type="scientific">Phanerochaete carnosa (strain HHB-10118-sp)</name>
    <name type="common">White-rot fungus</name>
    <name type="synonym">Peniophora carnosa</name>
    <dbReference type="NCBI Taxonomy" id="650164"/>
    <lineage>
        <taxon>Eukaryota</taxon>
        <taxon>Fungi</taxon>
        <taxon>Dikarya</taxon>
        <taxon>Basidiomycota</taxon>
        <taxon>Agaricomycotina</taxon>
        <taxon>Agaricomycetes</taxon>
        <taxon>Polyporales</taxon>
        <taxon>Phanerochaetaceae</taxon>
        <taxon>Phanerochaete</taxon>
    </lineage>
</organism>
<keyword evidence="3" id="KW-1185">Reference proteome</keyword>
<reference evidence="2 3" key="1">
    <citation type="journal article" date="2012" name="BMC Genomics">
        <title>Comparative genomics of the white-rot fungi, Phanerochaete carnosa and P. chrysosporium, to elucidate the genetic basis of the distinct wood types they colonize.</title>
        <authorList>
            <person name="Suzuki H."/>
            <person name="MacDonald J."/>
            <person name="Syed K."/>
            <person name="Salamov A."/>
            <person name="Hori C."/>
            <person name="Aerts A."/>
            <person name="Henrissat B."/>
            <person name="Wiebenga A."/>
            <person name="vanKuyk P.A."/>
            <person name="Barry K."/>
            <person name="Lindquist E."/>
            <person name="LaButti K."/>
            <person name="Lapidus A."/>
            <person name="Lucas S."/>
            <person name="Coutinho P."/>
            <person name="Gong Y."/>
            <person name="Samejima M."/>
            <person name="Mahadevan R."/>
            <person name="Abou-Zaid M."/>
            <person name="de Vries R.P."/>
            <person name="Igarashi K."/>
            <person name="Yadav J.S."/>
            <person name="Grigoriev I.V."/>
            <person name="Master E.R."/>
        </authorList>
    </citation>
    <scope>NUCLEOTIDE SEQUENCE [LARGE SCALE GENOMIC DNA]</scope>
    <source>
        <strain evidence="2 3">HHB-10118-sp</strain>
    </source>
</reference>
<evidence type="ECO:0000256" key="1">
    <source>
        <dbReference type="SAM" id="MobiDB-lite"/>
    </source>
</evidence>
<protein>
    <submittedName>
        <fullName evidence="2">Uncharacterized protein</fullName>
    </submittedName>
</protein>
<feature type="non-terminal residue" evidence="2">
    <location>
        <position position="99"/>
    </location>
</feature>
<accession>K5WIF2</accession>
<dbReference type="InParanoid" id="K5WIF2"/>
<gene>
    <name evidence="2" type="ORF">PHACADRAFT_105667</name>
</gene>
<dbReference type="Gene3D" id="3.30.1370.50">
    <property type="entry name" value="R3H-like domain"/>
    <property type="match status" value="1"/>
</dbReference>
<feature type="compositionally biased region" description="Low complexity" evidence="1">
    <location>
        <begin position="82"/>
        <end position="99"/>
    </location>
</feature>
<dbReference type="GO" id="GO:0003676">
    <property type="term" value="F:nucleic acid binding"/>
    <property type="evidence" value="ECO:0007669"/>
    <property type="project" value="InterPro"/>
</dbReference>
<proteinExistence type="predicted"/>
<feature type="region of interest" description="Disordered" evidence="1">
    <location>
        <begin position="48"/>
        <end position="99"/>
    </location>
</feature>
<dbReference type="Proteomes" id="UP000008370">
    <property type="component" value="Unassembled WGS sequence"/>
</dbReference>
<evidence type="ECO:0000313" key="3">
    <source>
        <dbReference type="Proteomes" id="UP000008370"/>
    </source>
</evidence>
<dbReference type="GeneID" id="18907360"/>
<name>K5WIF2_PHACS</name>
<dbReference type="EMBL" id="JH930479">
    <property type="protein sequence ID" value="EKM50017.1"/>
    <property type="molecule type" value="Genomic_DNA"/>
</dbReference>
<sequence length="99" mass="10580">MLVHKCAAYHRLVSESDSSRSIFVSLRPDSAIPVRRISDLVPLEESAQPAFKIMRRVPQDRHARQTSQAGSVTGEDGDVSDSAEPSEAGSSAGRSNTAG</sequence>
<dbReference type="OrthoDB" id="278430at2759"/>
<dbReference type="SUPFAM" id="SSF82708">
    <property type="entry name" value="R3H domain"/>
    <property type="match status" value="1"/>
</dbReference>
<dbReference type="KEGG" id="pco:PHACADRAFT_105667"/>
<dbReference type="InterPro" id="IPR036867">
    <property type="entry name" value="R3H_dom_sf"/>
</dbReference>
<dbReference type="RefSeq" id="XP_007401213.1">
    <property type="nucleotide sequence ID" value="XM_007401151.1"/>
</dbReference>